<accession>A0AAD5G2Z9</accession>
<comment type="caution">
    <text evidence="1">The sequence shown here is derived from an EMBL/GenBank/DDBJ whole genome shotgun (WGS) entry which is preliminary data.</text>
</comment>
<protein>
    <submittedName>
        <fullName evidence="1">Uncharacterized protein</fullName>
    </submittedName>
</protein>
<dbReference type="AlphaFoldDB" id="A0AAD5G2Z9"/>
<evidence type="ECO:0000313" key="1">
    <source>
        <dbReference type="EMBL" id="KAI7725743.1"/>
    </source>
</evidence>
<dbReference type="Pfam" id="PF07646">
    <property type="entry name" value="Kelch_2"/>
    <property type="match status" value="1"/>
</dbReference>
<proteinExistence type="predicted"/>
<dbReference type="InterPro" id="IPR011498">
    <property type="entry name" value="Kelch_2"/>
</dbReference>
<sequence length="61" mass="6710">MGEAPVLFGDDLQGSISNGYHLKLKEYESAIVVGNKTYVIGEFDDPVSNGVRVFDKSTSEW</sequence>
<reference evidence="1" key="1">
    <citation type="submission" date="2022-06" db="EMBL/GenBank/DDBJ databases">
        <title>Uncovering the hologenomic basis of an extraordinary plant invasion.</title>
        <authorList>
            <person name="Bieker V.C."/>
            <person name="Martin M.D."/>
            <person name="Gilbert T."/>
            <person name="Hodgins K."/>
            <person name="Battlay P."/>
            <person name="Petersen B."/>
            <person name="Wilson J."/>
        </authorList>
    </citation>
    <scope>NUCLEOTIDE SEQUENCE</scope>
    <source>
        <strain evidence="1">AA19_3_7</strain>
        <tissue evidence="1">Leaf</tissue>
    </source>
</reference>
<name>A0AAD5G2Z9_AMBAR</name>
<dbReference type="Proteomes" id="UP001206925">
    <property type="component" value="Unassembled WGS sequence"/>
</dbReference>
<dbReference type="EMBL" id="JAMZMK010011868">
    <property type="protein sequence ID" value="KAI7725743.1"/>
    <property type="molecule type" value="Genomic_DNA"/>
</dbReference>
<keyword evidence="2" id="KW-1185">Reference proteome</keyword>
<gene>
    <name evidence="1" type="ORF">M8C21_024782</name>
</gene>
<evidence type="ECO:0000313" key="2">
    <source>
        <dbReference type="Proteomes" id="UP001206925"/>
    </source>
</evidence>
<organism evidence="1 2">
    <name type="scientific">Ambrosia artemisiifolia</name>
    <name type="common">Common ragweed</name>
    <dbReference type="NCBI Taxonomy" id="4212"/>
    <lineage>
        <taxon>Eukaryota</taxon>
        <taxon>Viridiplantae</taxon>
        <taxon>Streptophyta</taxon>
        <taxon>Embryophyta</taxon>
        <taxon>Tracheophyta</taxon>
        <taxon>Spermatophyta</taxon>
        <taxon>Magnoliopsida</taxon>
        <taxon>eudicotyledons</taxon>
        <taxon>Gunneridae</taxon>
        <taxon>Pentapetalae</taxon>
        <taxon>asterids</taxon>
        <taxon>campanulids</taxon>
        <taxon>Asterales</taxon>
        <taxon>Asteraceae</taxon>
        <taxon>Asteroideae</taxon>
        <taxon>Heliantheae alliance</taxon>
        <taxon>Heliantheae</taxon>
        <taxon>Ambrosia</taxon>
    </lineage>
</organism>